<keyword evidence="1" id="KW-0132">Cell division</keyword>
<dbReference type="InterPro" id="IPR046965">
    <property type="entry name" value="Cyclin_A/B-like"/>
</dbReference>
<gene>
    <name evidence="8" type="ORF">TM35_000222270</name>
</gene>
<dbReference type="GO" id="GO:0016538">
    <property type="term" value="F:cyclin-dependent protein serine/threonine kinase regulator activity"/>
    <property type="evidence" value="ECO:0007669"/>
    <property type="project" value="InterPro"/>
</dbReference>
<evidence type="ECO:0000256" key="4">
    <source>
        <dbReference type="RuleBase" id="RU000383"/>
    </source>
</evidence>
<dbReference type="InterPro" id="IPR036915">
    <property type="entry name" value="Cyclin-like_sf"/>
</dbReference>
<dbReference type="GO" id="GO:0044772">
    <property type="term" value="P:mitotic cell cycle phase transition"/>
    <property type="evidence" value="ECO:0007669"/>
    <property type="project" value="InterPro"/>
</dbReference>
<dbReference type="FunFam" id="1.10.472.10:FF:000246">
    <property type="entry name" value="Mitotic cyclin 6"/>
    <property type="match status" value="1"/>
</dbReference>
<protein>
    <submittedName>
        <fullName evidence="8">Putative CYC2-like cyclin, putative,cyclin 6</fullName>
    </submittedName>
</protein>
<organism evidence="8 9">
    <name type="scientific">Trypanosoma theileri</name>
    <dbReference type="NCBI Taxonomy" id="67003"/>
    <lineage>
        <taxon>Eukaryota</taxon>
        <taxon>Discoba</taxon>
        <taxon>Euglenozoa</taxon>
        <taxon>Kinetoplastea</taxon>
        <taxon>Metakinetoplastina</taxon>
        <taxon>Trypanosomatida</taxon>
        <taxon>Trypanosomatidae</taxon>
        <taxon>Trypanosoma</taxon>
    </lineage>
</organism>
<feature type="region of interest" description="Disordered" evidence="5">
    <location>
        <begin position="65"/>
        <end position="84"/>
    </location>
</feature>
<dbReference type="PIRSF" id="PIRSF001771">
    <property type="entry name" value="Cyclin_A_B_D_E"/>
    <property type="match status" value="1"/>
</dbReference>
<dbReference type="Pfam" id="PF02984">
    <property type="entry name" value="Cyclin_C"/>
    <property type="match status" value="1"/>
</dbReference>
<dbReference type="AlphaFoldDB" id="A0A1X0NS93"/>
<dbReference type="STRING" id="67003.A0A1X0NS93"/>
<evidence type="ECO:0000313" key="8">
    <source>
        <dbReference type="EMBL" id="ORC87428.1"/>
    </source>
</evidence>
<dbReference type="PROSITE" id="PS00292">
    <property type="entry name" value="CYCLINS"/>
    <property type="match status" value="1"/>
</dbReference>
<evidence type="ECO:0000256" key="5">
    <source>
        <dbReference type="SAM" id="MobiDB-lite"/>
    </source>
</evidence>
<keyword evidence="2 4" id="KW-0195">Cyclin</keyword>
<keyword evidence="9" id="KW-1185">Reference proteome</keyword>
<evidence type="ECO:0000256" key="3">
    <source>
        <dbReference type="ARBA" id="ARBA00023306"/>
    </source>
</evidence>
<comment type="caution">
    <text evidence="8">The sequence shown here is derived from an EMBL/GenBank/DDBJ whole genome shotgun (WGS) entry which is preliminary data.</text>
</comment>
<dbReference type="InterPro" id="IPR006671">
    <property type="entry name" value="Cyclin_N"/>
</dbReference>
<dbReference type="EMBL" id="NBCO01000022">
    <property type="protein sequence ID" value="ORC87428.1"/>
    <property type="molecule type" value="Genomic_DNA"/>
</dbReference>
<feature type="domain" description="Cyclin-like" evidence="6">
    <location>
        <begin position="251"/>
        <end position="366"/>
    </location>
</feature>
<evidence type="ECO:0000259" key="7">
    <source>
        <dbReference type="SMART" id="SM01332"/>
    </source>
</evidence>
<dbReference type="SMART" id="SM01332">
    <property type="entry name" value="Cyclin_C"/>
    <property type="match status" value="1"/>
</dbReference>
<feature type="domain" description="Cyclin C-terminal" evidence="7">
    <location>
        <begin position="244"/>
        <end position="397"/>
    </location>
</feature>
<evidence type="ECO:0000256" key="1">
    <source>
        <dbReference type="ARBA" id="ARBA00022618"/>
    </source>
</evidence>
<dbReference type="VEuPathDB" id="TriTrypDB:TM35_000222270"/>
<reference evidence="8 9" key="1">
    <citation type="submission" date="2017-03" db="EMBL/GenBank/DDBJ databases">
        <title>An alternative strategy for trypanosome survival in the mammalian bloodstream revealed through genome and transcriptome analysis of the ubiquitous bovine parasite Trypanosoma (Megatrypanum) theileri.</title>
        <authorList>
            <person name="Kelly S."/>
            <person name="Ivens A."/>
            <person name="Mott A."/>
            <person name="O'Neill E."/>
            <person name="Emms D."/>
            <person name="Macleod O."/>
            <person name="Voorheis P."/>
            <person name="Matthews J."/>
            <person name="Matthews K."/>
            <person name="Carrington M."/>
        </authorList>
    </citation>
    <scope>NUCLEOTIDE SEQUENCE [LARGE SCALE GENOMIC DNA]</scope>
    <source>
        <strain evidence="8">Edinburgh</strain>
    </source>
</reference>
<dbReference type="SMART" id="SM00385">
    <property type="entry name" value="CYCLIN"/>
    <property type="match status" value="2"/>
</dbReference>
<name>A0A1X0NS93_9TRYP</name>
<sequence length="403" mass="45876">MNPTTLREVSNLSGGLADLKQRLAQRVSSNVDSYRLSSCATTTTTMLRSGIQGINANSIHVNRKSSNILPEKTREGSGSPHADQYYEDDPVFCTEIVKDVTAMYMEREKQMEGELANHQLVPSPKYLTYQPEINEKMRMILVDWLIDVHLKFKLHPETMYLAVNILDRYLSCVNTKRSPGTYVARSQLQLVGITAMLLAAKYEEIWPPEVKECVHISANTYSREEVIKMERGICAALSFRLTVPTPFPFLVRLLSVVEGLGAQQQQLDSKIISTTTTEEEQTAYMTLLRHTAFFFLEHGMLDYKSLQFVPSQHANAALFLALVTLRIKQHGITYSFAGETVWNRHLQHYSKAQVRDFKACAVVMLEFVSYVPTTKYQAVRRKYSSSKYGEVAKFIMPNEVPDY</sequence>
<keyword evidence="3" id="KW-0131">Cell cycle</keyword>
<dbReference type="InterPro" id="IPR048258">
    <property type="entry name" value="Cyclins_cyclin-box"/>
</dbReference>
<dbReference type="GeneID" id="39987054"/>
<dbReference type="FunFam" id="1.10.472.10:FF:000167">
    <property type="entry name" value="Mitotic cyclin 6"/>
    <property type="match status" value="1"/>
</dbReference>
<dbReference type="PANTHER" id="PTHR10177">
    <property type="entry name" value="CYCLINS"/>
    <property type="match status" value="1"/>
</dbReference>
<dbReference type="CDD" id="cd20507">
    <property type="entry name" value="CYCLIN_CCNB1-like_rpt1"/>
    <property type="match status" value="1"/>
</dbReference>
<dbReference type="Gene3D" id="1.10.472.10">
    <property type="entry name" value="Cyclin-like"/>
    <property type="match status" value="2"/>
</dbReference>
<dbReference type="InterPro" id="IPR004367">
    <property type="entry name" value="Cyclin_C-dom"/>
</dbReference>
<evidence type="ECO:0000259" key="6">
    <source>
        <dbReference type="SMART" id="SM00385"/>
    </source>
</evidence>
<proteinExistence type="inferred from homology"/>
<evidence type="ECO:0000313" key="9">
    <source>
        <dbReference type="Proteomes" id="UP000192257"/>
    </source>
</evidence>
<comment type="similarity">
    <text evidence="4">Belongs to the cyclin family.</text>
</comment>
<feature type="domain" description="Cyclin-like" evidence="6">
    <location>
        <begin position="143"/>
        <end position="235"/>
    </location>
</feature>
<dbReference type="SUPFAM" id="SSF47954">
    <property type="entry name" value="Cyclin-like"/>
    <property type="match status" value="2"/>
</dbReference>
<dbReference type="GO" id="GO:0051301">
    <property type="term" value="P:cell division"/>
    <property type="evidence" value="ECO:0007669"/>
    <property type="project" value="UniProtKB-KW"/>
</dbReference>
<dbReference type="InterPro" id="IPR039361">
    <property type="entry name" value="Cyclin"/>
</dbReference>
<dbReference type="Proteomes" id="UP000192257">
    <property type="component" value="Unassembled WGS sequence"/>
</dbReference>
<dbReference type="RefSeq" id="XP_028881494.1">
    <property type="nucleotide sequence ID" value="XM_029027274.1"/>
</dbReference>
<dbReference type="InterPro" id="IPR013763">
    <property type="entry name" value="Cyclin-like_dom"/>
</dbReference>
<accession>A0A1X0NS93</accession>
<evidence type="ECO:0000256" key="2">
    <source>
        <dbReference type="ARBA" id="ARBA00023127"/>
    </source>
</evidence>
<dbReference type="OrthoDB" id="5590282at2759"/>
<dbReference type="Pfam" id="PF00134">
    <property type="entry name" value="Cyclin_N"/>
    <property type="match status" value="1"/>
</dbReference>